<dbReference type="PANTHER" id="PTHR40043">
    <property type="entry name" value="UPF0719 INNER MEMBRANE PROTEIN YJFL"/>
    <property type="match status" value="1"/>
</dbReference>
<comment type="caution">
    <text evidence="8">The sequence shown here is derived from an EMBL/GenBank/DDBJ whole genome shotgun (WGS) entry which is preliminary data.</text>
</comment>
<sequence length="134" mass="13927">MLPKLVSTLPSFIAYFAVAVALLAAFLLIYVNVTPYNELVLIEQGNTAAAISLSGALIGFAMPIANVIAHSDSLADLAAWGAIAGLIQLLTYLVVRLTLPRLAVDIPSGKISEATLLAALSVVIGLINAACMTY</sequence>
<accession>A0ABV4UH13</accession>
<feature type="transmembrane region" description="Helical" evidence="7">
    <location>
        <begin position="111"/>
        <end position="130"/>
    </location>
</feature>
<evidence type="ECO:0000313" key="9">
    <source>
        <dbReference type="Proteomes" id="UP001574673"/>
    </source>
</evidence>
<dbReference type="EMBL" id="JBEUWX010000002">
    <property type="protein sequence ID" value="MFA9950447.1"/>
    <property type="molecule type" value="Genomic_DNA"/>
</dbReference>
<dbReference type="InterPro" id="IPR007140">
    <property type="entry name" value="DUF350"/>
</dbReference>
<feature type="transmembrane region" description="Helical" evidence="7">
    <location>
        <begin position="77"/>
        <end position="99"/>
    </location>
</feature>
<dbReference type="RefSeq" id="WP_418891505.1">
    <property type="nucleotide sequence ID" value="NZ_JBEUWX010000002.1"/>
</dbReference>
<gene>
    <name evidence="8" type="ORF">ABCS64_08995</name>
</gene>
<proteinExistence type="inferred from homology"/>
<comment type="subcellular location">
    <subcellularLocation>
        <location evidence="1">Cell membrane</location>
        <topology evidence="1">Multi-pass membrane protein</topology>
    </subcellularLocation>
</comment>
<evidence type="ECO:0000256" key="7">
    <source>
        <dbReference type="SAM" id="Phobius"/>
    </source>
</evidence>
<keyword evidence="3" id="KW-1003">Cell membrane</keyword>
<keyword evidence="5 7" id="KW-1133">Transmembrane helix</keyword>
<evidence type="ECO:0000256" key="4">
    <source>
        <dbReference type="ARBA" id="ARBA00022692"/>
    </source>
</evidence>
<evidence type="ECO:0000256" key="1">
    <source>
        <dbReference type="ARBA" id="ARBA00004651"/>
    </source>
</evidence>
<dbReference type="Pfam" id="PF03994">
    <property type="entry name" value="DUF350"/>
    <property type="match status" value="1"/>
</dbReference>
<dbReference type="PANTHER" id="PTHR40043:SF1">
    <property type="entry name" value="UPF0719 INNER MEMBRANE PROTEIN YJFL"/>
    <property type="match status" value="1"/>
</dbReference>
<feature type="transmembrane region" description="Helical" evidence="7">
    <location>
        <begin position="12"/>
        <end position="33"/>
    </location>
</feature>
<evidence type="ECO:0000256" key="6">
    <source>
        <dbReference type="ARBA" id="ARBA00023136"/>
    </source>
</evidence>
<evidence type="ECO:0000256" key="5">
    <source>
        <dbReference type="ARBA" id="ARBA00022989"/>
    </source>
</evidence>
<protein>
    <submittedName>
        <fullName evidence="8">DUF350 domain-containing protein</fullName>
    </submittedName>
</protein>
<evidence type="ECO:0000313" key="8">
    <source>
        <dbReference type="EMBL" id="MFA9950447.1"/>
    </source>
</evidence>
<feature type="transmembrane region" description="Helical" evidence="7">
    <location>
        <begin position="45"/>
        <end position="65"/>
    </location>
</feature>
<evidence type="ECO:0000256" key="3">
    <source>
        <dbReference type="ARBA" id="ARBA00022475"/>
    </source>
</evidence>
<evidence type="ECO:0000256" key="2">
    <source>
        <dbReference type="ARBA" id="ARBA00005779"/>
    </source>
</evidence>
<keyword evidence="6 7" id="KW-0472">Membrane</keyword>
<keyword evidence="4 7" id="KW-0812">Transmembrane</keyword>
<name>A0ABV4UH13_9RHOO</name>
<organism evidence="8 9">
    <name type="scientific">Dentiradicibacter hellwigii</name>
    <dbReference type="NCBI Taxonomy" id="3149053"/>
    <lineage>
        <taxon>Bacteria</taxon>
        <taxon>Pseudomonadati</taxon>
        <taxon>Pseudomonadota</taxon>
        <taxon>Betaproteobacteria</taxon>
        <taxon>Rhodocyclales</taxon>
        <taxon>Rhodocyclaceae</taxon>
        <taxon>Dentiradicibacter</taxon>
    </lineage>
</organism>
<dbReference type="Proteomes" id="UP001574673">
    <property type="component" value="Unassembled WGS sequence"/>
</dbReference>
<reference evidence="9" key="1">
    <citation type="submission" date="2024-06" db="EMBL/GenBank/DDBJ databases">
        <title>Radixoralia hellwigii gen. nov., sp nov., isolated from a root canal in the human oral cavity.</title>
        <authorList>
            <person name="Bartsch S."/>
            <person name="Wittmer A."/>
            <person name="Schulz A.-K."/>
            <person name="Neumann-Schaal M."/>
            <person name="Wolf J."/>
            <person name="Gronow S."/>
            <person name="Tennert C."/>
            <person name="Haecker G."/>
            <person name="Cieplik F."/>
            <person name="Al-Ahmad A."/>
        </authorList>
    </citation>
    <scope>NUCLEOTIDE SEQUENCE [LARGE SCALE GENOMIC DNA]</scope>
    <source>
        <strain evidence="9">Wk13</strain>
    </source>
</reference>
<keyword evidence="9" id="KW-1185">Reference proteome</keyword>
<comment type="similarity">
    <text evidence="2">Belongs to the UPF0719 family.</text>
</comment>